<evidence type="ECO:0000313" key="7">
    <source>
        <dbReference type="Proteomes" id="UP000515734"/>
    </source>
</evidence>
<dbReference type="PANTHER" id="PTHR43174:SF2">
    <property type="entry name" value="UDP-N-ACETYLGLUCOSAMINE 2-EPIMERASE"/>
    <property type="match status" value="1"/>
</dbReference>
<evidence type="ECO:0000256" key="4">
    <source>
        <dbReference type="RuleBase" id="RU003513"/>
    </source>
</evidence>
<evidence type="ECO:0000256" key="3">
    <source>
        <dbReference type="ARBA" id="ARBA00038858"/>
    </source>
</evidence>
<dbReference type="PANTHER" id="PTHR43174">
    <property type="entry name" value="UDP-N-ACETYLGLUCOSAMINE 2-EPIMERASE"/>
    <property type="match status" value="1"/>
</dbReference>
<dbReference type="NCBIfam" id="TIGR00236">
    <property type="entry name" value="wecB"/>
    <property type="match status" value="1"/>
</dbReference>
<dbReference type="Gene3D" id="3.40.50.2000">
    <property type="entry name" value="Glycogen Phosphorylase B"/>
    <property type="match status" value="2"/>
</dbReference>
<proteinExistence type="inferred from homology"/>
<dbReference type="AlphaFoldDB" id="A0A6S6NXQ7"/>
<feature type="domain" description="UDP-N-acetylglucosamine 2-epimerase" evidence="5">
    <location>
        <begin position="26"/>
        <end position="368"/>
    </location>
</feature>
<organism evidence="6 7">
    <name type="scientific">Mycolicibacterium litorale</name>
    <dbReference type="NCBI Taxonomy" id="758802"/>
    <lineage>
        <taxon>Bacteria</taxon>
        <taxon>Bacillati</taxon>
        <taxon>Actinomycetota</taxon>
        <taxon>Actinomycetes</taxon>
        <taxon>Mycobacteriales</taxon>
        <taxon>Mycobacteriaceae</taxon>
        <taxon>Mycolicibacterium</taxon>
    </lineage>
</organism>
<dbReference type="SUPFAM" id="SSF53756">
    <property type="entry name" value="UDP-Glycosyltransferase/glycogen phosphorylase"/>
    <property type="match status" value="1"/>
</dbReference>
<dbReference type="CDD" id="cd03786">
    <property type="entry name" value="GTB_UDP-GlcNAc_2-Epimerase"/>
    <property type="match status" value="1"/>
</dbReference>
<reference evidence="6 7" key="1">
    <citation type="submission" date="2020-07" db="EMBL/GenBank/DDBJ databases">
        <title>Complete genome sequence of Mycolicibacterium litorale like strain isolated from cardiac implantable electronic device infection.</title>
        <authorList>
            <person name="Fukano H."/>
            <person name="Miyama H."/>
            <person name="Hoshino Y."/>
        </authorList>
    </citation>
    <scope>NUCLEOTIDE SEQUENCE [LARGE SCALE GENOMIC DNA]</scope>
    <source>
        <strain evidence="6 7">NIIDNTM18</strain>
    </source>
</reference>
<evidence type="ECO:0000256" key="1">
    <source>
        <dbReference type="ARBA" id="ARBA00023235"/>
    </source>
</evidence>
<dbReference type="GO" id="GO:0008761">
    <property type="term" value="F:UDP-N-acetylglucosamine 2-epimerase activity"/>
    <property type="evidence" value="ECO:0007669"/>
    <property type="project" value="UniProtKB-EC"/>
</dbReference>
<protein>
    <recommendedName>
        <fullName evidence="3">UDP-N-acetylglucosamine 2-epimerase (non-hydrolyzing)</fullName>
        <ecNumber evidence="3">5.1.3.14</ecNumber>
    </recommendedName>
</protein>
<comment type="similarity">
    <text evidence="2 4">Belongs to the UDP-N-acetylglucosamine 2-epimerase family.</text>
</comment>
<dbReference type="InterPro" id="IPR003331">
    <property type="entry name" value="UDP_GlcNAc_Epimerase_2_dom"/>
</dbReference>
<evidence type="ECO:0000256" key="2">
    <source>
        <dbReference type="ARBA" id="ARBA00038209"/>
    </source>
</evidence>
<name>A0A6S6NXQ7_9MYCO</name>
<dbReference type="Pfam" id="PF02350">
    <property type="entry name" value="Epimerase_2"/>
    <property type="match status" value="1"/>
</dbReference>
<sequence length="384" mass="40748">MTEVHLVAGTRPEAIKLAPLVPALRAHGMAPVFIASGQHPTMVHQALEAFGLEPDVTLSIDRGSGSQAELMAALTMQLDKHWAQETPDAVVVQGDTTTVLAAAMVAFWAKLPIAHVEAGLRSHDLAAPFPEEGNRKLVGQISRLHLAPTAEARANLEREGTRAGDIVVTGNTVIDAVLDIAARGRCIADPRVARFVARAHAGRSRLLLVTAHRRESWGAPLDRVLNAVLLLLDKYSDVEVVLPAHPNPAVAQQVHAVLGGHPRVLVTEPLAYPVLVATLAASTLVLSDSGGIQEEAPSFGVPVIVLREVTERMEAVDAGCAVLVGTDRDAVLDHACRLLDDADERAAMVAKGNPFGDGRAADRCAAAISRMLGRTHHGPAEFRF</sequence>
<keyword evidence="1 4" id="KW-0413">Isomerase</keyword>
<accession>A0A6S6NXQ7</accession>
<evidence type="ECO:0000313" key="6">
    <source>
        <dbReference type="EMBL" id="BCI52113.1"/>
    </source>
</evidence>
<dbReference type="InterPro" id="IPR029767">
    <property type="entry name" value="WecB-like"/>
</dbReference>
<evidence type="ECO:0000259" key="5">
    <source>
        <dbReference type="Pfam" id="PF02350"/>
    </source>
</evidence>
<dbReference type="EMBL" id="AP023287">
    <property type="protein sequence ID" value="BCI52113.1"/>
    <property type="molecule type" value="Genomic_DNA"/>
</dbReference>
<dbReference type="Proteomes" id="UP000515734">
    <property type="component" value="Chromosome"/>
</dbReference>
<dbReference type="RefSeq" id="WP_232100550.1">
    <property type="nucleotide sequence ID" value="NZ_AP023287.1"/>
</dbReference>
<dbReference type="EC" id="5.1.3.14" evidence="3"/>
<gene>
    <name evidence="6" type="primary">wecB</name>
    <name evidence="6" type="ORF">NIIDNTM18_13910</name>
</gene>